<dbReference type="EMBL" id="SIRT01000002">
    <property type="protein sequence ID" value="TBN05423.1"/>
    <property type="molecule type" value="Genomic_DNA"/>
</dbReference>
<dbReference type="RefSeq" id="WP_130963041.1">
    <property type="nucleotide sequence ID" value="NZ_SIRT01000002.1"/>
</dbReference>
<dbReference type="Proteomes" id="UP000291142">
    <property type="component" value="Unassembled WGS sequence"/>
</dbReference>
<comment type="caution">
    <text evidence="1">The sequence shown here is derived from an EMBL/GenBank/DDBJ whole genome shotgun (WGS) entry which is preliminary data.</text>
</comment>
<sequence length="243" mass="27559">MGKLKHLLLSFIIMMSCTDTDDAIEQTLELYASSKPIETGAVIACAASDKDTGDVLTFFYPEDGATNIRFYETKNAQQNHEDYTNYKQVFLENEPFFNGHLGKFTQSNSNEKWVIITFELDNEIKISNPIRIKHQSKPTVWTDEVIINQTTSSMPVFSWQHNAAGDNAIYFQVISDAQDSLLSGTYTYESMFQYYNTSNVVLNVTTQLPPPDLVMGNTYNFTLMDVSLDNWVNLVVTKSFSAK</sequence>
<evidence type="ECO:0000313" key="1">
    <source>
        <dbReference type="EMBL" id="TBN05423.1"/>
    </source>
</evidence>
<evidence type="ECO:0000313" key="2">
    <source>
        <dbReference type="Proteomes" id="UP000291142"/>
    </source>
</evidence>
<dbReference type="OrthoDB" id="1177023at2"/>
<organism evidence="1 2">
    <name type="scientific">Hyunsoonleella flava</name>
    <dbReference type="NCBI Taxonomy" id="2527939"/>
    <lineage>
        <taxon>Bacteria</taxon>
        <taxon>Pseudomonadati</taxon>
        <taxon>Bacteroidota</taxon>
        <taxon>Flavobacteriia</taxon>
        <taxon>Flavobacteriales</taxon>
        <taxon>Flavobacteriaceae</taxon>
    </lineage>
</organism>
<protein>
    <submittedName>
        <fullName evidence="1">Uncharacterized protein</fullName>
    </submittedName>
</protein>
<dbReference type="AlphaFoldDB" id="A0A4Q9FI06"/>
<keyword evidence="2" id="KW-1185">Reference proteome</keyword>
<gene>
    <name evidence="1" type="ORF">EYD45_03860</name>
</gene>
<proteinExistence type="predicted"/>
<name>A0A4Q9FI06_9FLAO</name>
<accession>A0A4Q9FI06</accession>
<dbReference type="PROSITE" id="PS51257">
    <property type="entry name" value="PROKAR_LIPOPROTEIN"/>
    <property type="match status" value="1"/>
</dbReference>
<reference evidence="1 2" key="1">
    <citation type="submission" date="2019-02" db="EMBL/GenBank/DDBJ databases">
        <title>Hyunsoonleella sp., isolated from marine sediment.</title>
        <authorList>
            <person name="Liu B.-T."/>
        </authorList>
    </citation>
    <scope>NUCLEOTIDE SEQUENCE [LARGE SCALE GENOMIC DNA]</scope>
    <source>
        <strain evidence="1 2">T58</strain>
    </source>
</reference>